<evidence type="ECO:0000313" key="1">
    <source>
        <dbReference type="EMBL" id="SEA02489.1"/>
    </source>
</evidence>
<proteinExistence type="predicted"/>
<dbReference type="InterPro" id="IPR047690">
    <property type="entry name" value="IPExxxVDY_fam"/>
</dbReference>
<sequence>MSVLKLKLDNDQLVEDFFESTHLLGIASTASDYQVCWHINRHLHTNFRINNSIEITLAKKTRSYHFPIYEFHEATNSVAHYFYNNHCQAEYLLPELKQVQFLWMIKGDYYQPVDVKKLLEELRRVPQVQLVSLLDTKEIKNRMNLIF</sequence>
<dbReference type="Proteomes" id="UP000199656">
    <property type="component" value="Unassembled WGS sequence"/>
</dbReference>
<protein>
    <recommendedName>
        <fullName evidence="3">IPExxxVDY family protein</fullName>
    </recommendedName>
</protein>
<reference evidence="2" key="1">
    <citation type="submission" date="2016-10" db="EMBL/GenBank/DDBJ databases">
        <authorList>
            <person name="Varghese N."/>
            <person name="Submissions S."/>
        </authorList>
    </citation>
    <scope>NUCLEOTIDE SEQUENCE [LARGE SCALE GENOMIC DNA]</scope>
    <source>
        <strain evidence="2">DSM 23920</strain>
    </source>
</reference>
<organism evidence="1 2">
    <name type="scientific">Chitinophaga terrae</name>
    <name type="common">ex Kim and Jung 2007</name>
    <dbReference type="NCBI Taxonomy" id="408074"/>
    <lineage>
        <taxon>Bacteria</taxon>
        <taxon>Pseudomonadati</taxon>
        <taxon>Bacteroidota</taxon>
        <taxon>Chitinophagia</taxon>
        <taxon>Chitinophagales</taxon>
        <taxon>Chitinophagaceae</taxon>
        <taxon>Chitinophaga</taxon>
    </lineage>
</organism>
<evidence type="ECO:0008006" key="3">
    <source>
        <dbReference type="Google" id="ProtNLM"/>
    </source>
</evidence>
<keyword evidence="2" id="KW-1185">Reference proteome</keyword>
<accession>A0A1H3XSV3</accession>
<dbReference type="STRING" id="408074.SAMN05660909_00470"/>
<dbReference type="NCBIfam" id="NF033205">
    <property type="entry name" value="IPExxxVDY"/>
    <property type="match status" value="1"/>
</dbReference>
<gene>
    <name evidence="1" type="ORF">SAMN05660909_00470</name>
</gene>
<dbReference type="EMBL" id="FNRL01000002">
    <property type="protein sequence ID" value="SEA02489.1"/>
    <property type="molecule type" value="Genomic_DNA"/>
</dbReference>
<evidence type="ECO:0000313" key="2">
    <source>
        <dbReference type="Proteomes" id="UP000199656"/>
    </source>
</evidence>
<name>A0A1H3XSV3_9BACT</name>
<dbReference type="OrthoDB" id="676614at2"/>
<dbReference type="RefSeq" id="WP_089758291.1">
    <property type="nucleotide sequence ID" value="NZ_BKAT01000010.1"/>
</dbReference>
<dbReference type="AlphaFoldDB" id="A0A1H3XSV3"/>